<keyword evidence="7" id="KW-1185">Reference proteome</keyword>
<evidence type="ECO:0000259" key="5">
    <source>
        <dbReference type="SMART" id="SM00062"/>
    </source>
</evidence>
<dbReference type="AlphaFoldDB" id="A0A0J1FQ73"/>
<evidence type="ECO:0000256" key="2">
    <source>
        <dbReference type="ARBA" id="ARBA00010742"/>
    </source>
</evidence>
<dbReference type="NCBIfam" id="TIGR01728">
    <property type="entry name" value="SsuA_fam"/>
    <property type="match status" value="1"/>
</dbReference>
<dbReference type="Gene3D" id="3.40.190.10">
    <property type="entry name" value="Periplasmic binding protein-like II"/>
    <property type="match status" value="2"/>
</dbReference>
<evidence type="ECO:0000256" key="1">
    <source>
        <dbReference type="ARBA" id="ARBA00004418"/>
    </source>
</evidence>
<gene>
    <name evidence="6" type="primary">ssuA</name>
    <name evidence="6" type="ORF">DEAC_c30800</name>
</gene>
<dbReference type="PANTHER" id="PTHR30024:SF42">
    <property type="entry name" value="ALIPHATIC SULFONATES-BINDING PROTEIN-RELATED"/>
    <property type="match status" value="1"/>
</dbReference>
<organism evidence="6 7">
    <name type="scientific">Desulfosporosinus acididurans</name>
    <dbReference type="NCBI Taxonomy" id="476652"/>
    <lineage>
        <taxon>Bacteria</taxon>
        <taxon>Bacillati</taxon>
        <taxon>Bacillota</taxon>
        <taxon>Clostridia</taxon>
        <taxon>Eubacteriales</taxon>
        <taxon>Desulfitobacteriaceae</taxon>
        <taxon>Desulfosporosinus</taxon>
    </lineage>
</organism>
<dbReference type="GO" id="GO:0016020">
    <property type="term" value="C:membrane"/>
    <property type="evidence" value="ECO:0007669"/>
    <property type="project" value="InterPro"/>
</dbReference>
<evidence type="ECO:0000313" key="6">
    <source>
        <dbReference type="EMBL" id="KLU65113.1"/>
    </source>
</evidence>
<dbReference type="InterPro" id="IPR001638">
    <property type="entry name" value="Solute-binding_3/MltF_N"/>
</dbReference>
<feature type="domain" description="Solute-binding protein family 3/N-terminal" evidence="5">
    <location>
        <begin position="47"/>
        <end position="271"/>
    </location>
</feature>
<dbReference type="GO" id="GO:0042626">
    <property type="term" value="F:ATPase-coupled transmembrane transporter activity"/>
    <property type="evidence" value="ECO:0007669"/>
    <property type="project" value="InterPro"/>
</dbReference>
<evidence type="ECO:0000313" key="7">
    <source>
        <dbReference type="Proteomes" id="UP000036356"/>
    </source>
</evidence>
<keyword evidence="3" id="KW-0813">Transport</keyword>
<accession>A0A0J1FQ73</accession>
<evidence type="ECO:0000256" key="3">
    <source>
        <dbReference type="ARBA" id="ARBA00022448"/>
    </source>
</evidence>
<evidence type="ECO:0000256" key="4">
    <source>
        <dbReference type="ARBA" id="ARBA00022729"/>
    </source>
</evidence>
<dbReference type="SMART" id="SM00062">
    <property type="entry name" value="PBPb"/>
    <property type="match status" value="1"/>
</dbReference>
<dbReference type="RefSeq" id="WP_047810890.1">
    <property type="nucleotide sequence ID" value="NZ_LDZY01000010.1"/>
</dbReference>
<dbReference type="PROSITE" id="PS51257">
    <property type="entry name" value="PROKAR_LIPOPROTEIN"/>
    <property type="match status" value="1"/>
</dbReference>
<reference evidence="6 7" key="1">
    <citation type="submission" date="2015-06" db="EMBL/GenBank/DDBJ databases">
        <title>Draft genome of the moderately acidophilic sulfate reducer Candidatus Desulfosporosinus acididurans strain M1.</title>
        <authorList>
            <person name="Poehlein A."/>
            <person name="Petzsch P."/>
            <person name="Johnson B.D."/>
            <person name="Schloemann M."/>
            <person name="Daniel R."/>
            <person name="Muehling M."/>
        </authorList>
    </citation>
    <scope>NUCLEOTIDE SEQUENCE [LARGE SCALE GENOMIC DNA]</scope>
    <source>
        <strain evidence="6 7">M1</strain>
    </source>
</reference>
<dbReference type="SUPFAM" id="SSF53850">
    <property type="entry name" value="Periplasmic binding protein-like II"/>
    <property type="match status" value="1"/>
</dbReference>
<protein>
    <submittedName>
        <fullName evidence="6">Putative aliphatic sulfonates-binding protein</fullName>
    </submittedName>
</protein>
<dbReference type="STRING" id="476652.DEAC_c30800"/>
<dbReference type="EMBL" id="LDZY01000010">
    <property type="protein sequence ID" value="KLU65113.1"/>
    <property type="molecule type" value="Genomic_DNA"/>
</dbReference>
<dbReference type="InterPro" id="IPR015168">
    <property type="entry name" value="SsuA/THI5"/>
</dbReference>
<dbReference type="GO" id="GO:0042597">
    <property type="term" value="C:periplasmic space"/>
    <property type="evidence" value="ECO:0007669"/>
    <property type="project" value="UniProtKB-SubCell"/>
</dbReference>
<proteinExistence type="inferred from homology"/>
<dbReference type="Proteomes" id="UP000036356">
    <property type="component" value="Unassembled WGS sequence"/>
</dbReference>
<comment type="subcellular location">
    <subcellularLocation>
        <location evidence="1">Periplasm</location>
    </subcellularLocation>
</comment>
<dbReference type="InterPro" id="IPR010067">
    <property type="entry name" value="ABC_SsuA_sub-bd"/>
</dbReference>
<dbReference type="PATRIC" id="fig|476652.3.peg.3239"/>
<name>A0A0J1FQ73_9FIRM</name>
<dbReference type="Pfam" id="PF09084">
    <property type="entry name" value="NMT1"/>
    <property type="match status" value="1"/>
</dbReference>
<comment type="caution">
    <text evidence="6">The sequence shown here is derived from an EMBL/GenBank/DDBJ whole genome shotgun (WGS) entry which is preliminary data.</text>
</comment>
<dbReference type="CDD" id="cd01008">
    <property type="entry name" value="PBP2_NrtA_SsuA_CpmA_like"/>
    <property type="match status" value="1"/>
</dbReference>
<comment type="similarity">
    <text evidence="2">Belongs to the bacterial solute-binding protein SsuA/TauA family.</text>
</comment>
<dbReference type="PANTHER" id="PTHR30024">
    <property type="entry name" value="ALIPHATIC SULFONATES-BINDING PROTEIN-RELATED"/>
    <property type="match status" value="1"/>
</dbReference>
<sequence>MVITTVRSKSIVIILLSFLFLVSTTILSGCSAAKQTTSNTPAKKPQVINASYVSRPINVPSIVAKNKQLFEQEFSKDGIKFQWHDLSDPSNQLEALASKSLDFANSLNYVSVILAKAHGNDLKIISAYSRFPKGISLVVNPQENIKTIQDLKGKKIALQKGTMLHEMLIRALAQANLTAQDLEIVDMDSTAGAAALASGQVDATILPEPLLSKAVAAGKAKKLISAEGLIPGLSVIAVRSDFAAAYPDIVKRYLAVHQSSLNWTQSHLNEALTLTASENKMPLPAVKALYPEFSFSMSLDQVKGDLLKSATFLQSQGMLQPNVDLNKLVNDLVDPNFLPAK</sequence>
<keyword evidence="4" id="KW-0732">Signal</keyword>